<dbReference type="PANTHER" id="PTHR43790:SF4">
    <property type="entry name" value="GUANOSINE IMPORT ATP-BINDING PROTEIN NUPO"/>
    <property type="match status" value="1"/>
</dbReference>
<organism evidence="4 5">
    <name type="scientific">Oscillochloris trichoides DG-6</name>
    <dbReference type="NCBI Taxonomy" id="765420"/>
    <lineage>
        <taxon>Bacteria</taxon>
        <taxon>Bacillati</taxon>
        <taxon>Chloroflexota</taxon>
        <taxon>Chloroflexia</taxon>
        <taxon>Chloroflexales</taxon>
        <taxon>Chloroflexineae</taxon>
        <taxon>Oscillochloridaceae</taxon>
        <taxon>Oscillochloris</taxon>
    </lineage>
</organism>
<dbReference type="STRING" id="765420.OSCT_2197"/>
<dbReference type="InterPro" id="IPR003593">
    <property type="entry name" value="AAA+_ATPase"/>
</dbReference>
<dbReference type="PANTHER" id="PTHR43790">
    <property type="entry name" value="CARBOHYDRATE TRANSPORT ATP-BINDING PROTEIN MG119-RELATED"/>
    <property type="match status" value="1"/>
</dbReference>
<dbReference type="Proteomes" id="UP000054010">
    <property type="component" value="Unassembled WGS sequence"/>
</dbReference>
<proteinExistence type="predicted"/>
<dbReference type="eggNOG" id="COG3845">
    <property type="taxonomic scope" value="Bacteria"/>
</dbReference>
<protein>
    <submittedName>
        <fullName evidence="4">ABC transporter related protein</fullName>
    </submittedName>
</protein>
<dbReference type="AlphaFoldDB" id="E1IFU6"/>
<feature type="domain" description="ABC transporter" evidence="3">
    <location>
        <begin position="3"/>
        <end position="236"/>
    </location>
</feature>
<evidence type="ECO:0000313" key="4">
    <source>
        <dbReference type="EMBL" id="EFO79939.1"/>
    </source>
</evidence>
<dbReference type="GO" id="GO:0016887">
    <property type="term" value="F:ATP hydrolysis activity"/>
    <property type="evidence" value="ECO:0007669"/>
    <property type="project" value="InterPro"/>
</dbReference>
<keyword evidence="1" id="KW-0547">Nucleotide-binding</keyword>
<accession>E1IFU6</accession>
<gene>
    <name evidence="4" type="ORF">OSCT_2197</name>
</gene>
<keyword evidence="5" id="KW-1185">Reference proteome</keyword>
<dbReference type="InterPro" id="IPR003439">
    <property type="entry name" value="ABC_transporter-like_ATP-bd"/>
</dbReference>
<dbReference type="InterPro" id="IPR027417">
    <property type="entry name" value="P-loop_NTPase"/>
</dbReference>
<comment type="caution">
    <text evidence="4">The sequence shown here is derived from an EMBL/GenBank/DDBJ whole genome shotgun (WGS) entry which is preliminary data.</text>
</comment>
<reference evidence="4 5" key="1">
    <citation type="journal article" date="2011" name="J. Bacteriol.">
        <title>Draft genome sequence of the anoxygenic filamentous phototrophic bacterium Oscillochloris trichoides subsp. DG-6.</title>
        <authorList>
            <person name="Kuznetsov B.B."/>
            <person name="Ivanovsky R.N."/>
            <person name="Keppen O.I."/>
            <person name="Sukhacheva M.V."/>
            <person name="Bumazhkin B.K."/>
            <person name="Patutina E.O."/>
            <person name="Beletsky A.V."/>
            <person name="Mardanov A.V."/>
            <person name="Baslerov R.V."/>
            <person name="Panteleeva A.N."/>
            <person name="Kolganova T.V."/>
            <person name="Ravin N.V."/>
            <person name="Skryabin K.G."/>
        </authorList>
    </citation>
    <scope>NUCLEOTIDE SEQUENCE [LARGE SCALE GENOMIC DNA]</scope>
    <source>
        <strain evidence="4 5">DG-6</strain>
    </source>
</reference>
<dbReference type="OrthoDB" id="9771863at2"/>
<dbReference type="InterPro" id="IPR050107">
    <property type="entry name" value="ABC_carbohydrate_import_ATPase"/>
</dbReference>
<evidence type="ECO:0000256" key="1">
    <source>
        <dbReference type="ARBA" id="ARBA00022741"/>
    </source>
</evidence>
<feature type="domain" description="ABC transporter" evidence="3">
    <location>
        <begin position="249"/>
        <end position="491"/>
    </location>
</feature>
<evidence type="ECO:0000259" key="3">
    <source>
        <dbReference type="PROSITE" id="PS50893"/>
    </source>
</evidence>
<sequence>MEIRVQNLTKIFGSLRANDDINLCFAGGQIHGVLGENGAGKSTLMKLLSGFLRPDAGEVWLEGKPVALGDPGAALRAGVGMVHQDPLDLPGFTALENLLCAAPRWALPSRTEARNTLTILAGRLGFSIAPDDRVASLTVGQRQQLEIIRLLACGARALILDEPTTGISAAQARALFVALRRLAHEGNTVLFVSHKLDEVADLCHTVSVLRTGKVVGEGQMAMPQPQEHLLQMMFGPSSGDHAPPTRAPVQPANLPAWRLDAVTARDGNLTLKQLNLSLPPGAVVGLSGLEGSGQQILLRLLCGRVQPEAGRVLLAGADLTTAGAEAFRRNGVEYLPADRLVEGLVGPLTLADHFALLDRQEGIINRRRAEASARQAISEYQIKATPVSPIMSLSGGNQQRAMLSMVPATTRALVCEQPTRGLDIASARAVWGRLHARRDAGCAVVFASADLDEILDYSDYILVFFAGRVSRLIPRAELNAARLGELIGGVDFNEVEEQAA</sequence>
<dbReference type="GO" id="GO:0005524">
    <property type="term" value="F:ATP binding"/>
    <property type="evidence" value="ECO:0007669"/>
    <property type="project" value="UniProtKB-KW"/>
</dbReference>
<dbReference type="HOGENOM" id="CLU_000604_92_3_0"/>
<dbReference type="PROSITE" id="PS50893">
    <property type="entry name" value="ABC_TRANSPORTER_2"/>
    <property type="match status" value="2"/>
</dbReference>
<evidence type="ECO:0000256" key="2">
    <source>
        <dbReference type="ARBA" id="ARBA00022840"/>
    </source>
</evidence>
<evidence type="ECO:0000313" key="5">
    <source>
        <dbReference type="Proteomes" id="UP000054010"/>
    </source>
</evidence>
<name>E1IFU6_9CHLR</name>
<dbReference type="EMBL" id="ADVR01000095">
    <property type="protein sequence ID" value="EFO79939.1"/>
    <property type="molecule type" value="Genomic_DNA"/>
</dbReference>
<keyword evidence="2" id="KW-0067">ATP-binding</keyword>
<dbReference type="SMART" id="SM00382">
    <property type="entry name" value="AAA"/>
    <property type="match status" value="2"/>
</dbReference>
<dbReference type="CDD" id="cd03216">
    <property type="entry name" value="ABC_Carb_Monos_I"/>
    <property type="match status" value="1"/>
</dbReference>
<dbReference type="SUPFAM" id="SSF52540">
    <property type="entry name" value="P-loop containing nucleoside triphosphate hydrolases"/>
    <property type="match status" value="2"/>
</dbReference>
<dbReference type="Pfam" id="PF00005">
    <property type="entry name" value="ABC_tran"/>
    <property type="match status" value="2"/>
</dbReference>
<dbReference type="Gene3D" id="3.40.50.300">
    <property type="entry name" value="P-loop containing nucleotide triphosphate hydrolases"/>
    <property type="match status" value="2"/>
</dbReference>